<dbReference type="EMBL" id="UINC01108635">
    <property type="protein sequence ID" value="SVC74884.1"/>
    <property type="molecule type" value="Genomic_DNA"/>
</dbReference>
<dbReference type="GO" id="GO:0006707">
    <property type="term" value="P:cholesterol catabolic process"/>
    <property type="evidence" value="ECO:0007669"/>
    <property type="project" value="TreeGrafter"/>
</dbReference>
<dbReference type="PRINTS" id="PR00385">
    <property type="entry name" value="P450"/>
</dbReference>
<accession>A0A382PNE8</accession>
<dbReference type="GO" id="GO:0005506">
    <property type="term" value="F:iron ion binding"/>
    <property type="evidence" value="ECO:0007669"/>
    <property type="project" value="InterPro"/>
</dbReference>
<reference evidence="2" key="1">
    <citation type="submission" date="2018-05" db="EMBL/GenBank/DDBJ databases">
        <authorList>
            <person name="Lanie J.A."/>
            <person name="Ng W.-L."/>
            <person name="Kazmierczak K.M."/>
            <person name="Andrzejewski T.M."/>
            <person name="Davidsen T.M."/>
            <person name="Wayne K.J."/>
            <person name="Tettelin H."/>
            <person name="Glass J.I."/>
            <person name="Rusch D."/>
            <person name="Podicherti R."/>
            <person name="Tsui H.-C.T."/>
            <person name="Winkler M.E."/>
        </authorList>
    </citation>
    <scope>NUCLEOTIDE SEQUENCE</scope>
</reference>
<dbReference type="InterPro" id="IPR002397">
    <property type="entry name" value="Cyt_P450_B"/>
</dbReference>
<dbReference type="AlphaFoldDB" id="A0A382PNE8"/>
<name>A0A382PNE8_9ZZZZ</name>
<dbReference type="GO" id="GO:0020037">
    <property type="term" value="F:heme binding"/>
    <property type="evidence" value="ECO:0007669"/>
    <property type="project" value="InterPro"/>
</dbReference>
<dbReference type="PRINTS" id="PR00359">
    <property type="entry name" value="BP450"/>
</dbReference>
<dbReference type="GO" id="GO:0008395">
    <property type="term" value="F:steroid hydroxylase activity"/>
    <property type="evidence" value="ECO:0007669"/>
    <property type="project" value="TreeGrafter"/>
</dbReference>
<protein>
    <recommendedName>
        <fullName evidence="3">Cytochrome P450</fullName>
    </recommendedName>
</protein>
<dbReference type="Pfam" id="PF00067">
    <property type="entry name" value="p450"/>
    <property type="match status" value="2"/>
</dbReference>
<sequence length="287" mass="32602">SFISKGKVEFVKEFAVPLPVRTIAKALNVPEDRLADFKRWSDDNIAAIGTALSDDQRLVHEKGIIEFQHYFAEQFEKRRENPEDDILTNLLNARIDKDEDPDLPDEPLTMEEMLSIISQLVVAGNETTTKTLTEMMRLLGENPEQWEMLRDDRERAGKVVEETVRMTTPTQGFWRFAKNDVEVAGTKIPAGTRMVVMFASANRDESIFPDGDTFDPDRDDLFSHLAFGKGAHYCLGASLARLELRVALEELVKRIDSYELTAANNFDYLPSFMLRGLKSLEIEINPA</sequence>
<dbReference type="PANTHER" id="PTHR46696:SF4">
    <property type="entry name" value="BIOTIN BIOSYNTHESIS CYTOCHROME P450"/>
    <property type="match status" value="1"/>
</dbReference>
<evidence type="ECO:0008006" key="3">
    <source>
        <dbReference type="Google" id="ProtNLM"/>
    </source>
</evidence>
<dbReference type="InterPro" id="IPR001128">
    <property type="entry name" value="Cyt_P450"/>
</dbReference>
<organism evidence="2">
    <name type="scientific">marine metagenome</name>
    <dbReference type="NCBI Taxonomy" id="408172"/>
    <lineage>
        <taxon>unclassified sequences</taxon>
        <taxon>metagenomes</taxon>
        <taxon>ecological metagenomes</taxon>
    </lineage>
</organism>
<dbReference type="InterPro" id="IPR036396">
    <property type="entry name" value="Cyt_P450_sf"/>
</dbReference>
<dbReference type="SUPFAM" id="SSF48264">
    <property type="entry name" value="Cytochrome P450"/>
    <property type="match status" value="1"/>
</dbReference>
<gene>
    <name evidence="2" type="ORF">METZ01_LOCUS327738</name>
</gene>
<dbReference type="InterPro" id="IPR017972">
    <property type="entry name" value="Cyt_P450_CS"/>
</dbReference>
<dbReference type="GO" id="GO:0036199">
    <property type="term" value="F:cholest-4-en-3-one 26-monooxygenase activity"/>
    <property type="evidence" value="ECO:0007669"/>
    <property type="project" value="TreeGrafter"/>
</dbReference>
<feature type="non-terminal residue" evidence="2">
    <location>
        <position position="1"/>
    </location>
</feature>
<dbReference type="PROSITE" id="PS00086">
    <property type="entry name" value="CYTOCHROME_P450"/>
    <property type="match status" value="1"/>
</dbReference>
<comment type="similarity">
    <text evidence="1">Belongs to the cytochrome P450 family.</text>
</comment>
<evidence type="ECO:0000313" key="2">
    <source>
        <dbReference type="EMBL" id="SVC74884.1"/>
    </source>
</evidence>
<dbReference type="PANTHER" id="PTHR46696">
    <property type="entry name" value="P450, PUTATIVE (EUROFUNG)-RELATED"/>
    <property type="match status" value="1"/>
</dbReference>
<dbReference type="Gene3D" id="1.10.630.10">
    <property type="entry name" value="Cytochrome P450"/>
    <property type="match status" value="1"/>
</dbReference>
<proteinExistence type="inferred from homology"/>
<evidence type="ECO:0000256" key="1">
    <source>
        <dbReference type="ARBA" id="ARBA00010617"/>
    </source>
</evidence>